<dbReference type="Gene3D" id="1.10.510.10">
    <property type="entry name" value="Transferase(Phosphotransferase) domain 1"/>
    <property type="match status" value="1"/>
</dbReference>
<gene>
    <name evidence="2" type="ORF">C7445_107148</name>
</gene>
<keyword evidence="2" id="KW-0418">Kinase</keyword>
<dbReference type="GO" id="GO:0005524">
    <property type="term" value="F:ATP binding"/>
    <property type="evidence" value="ECO:0007669"/>
    <property type="project" value="InterPro"/>
</dbReference>
<keyword evidence="3" id="KW-1185">Reference proteome</keyword>
<name>A0A4R8LM32_9BACL</name>
<dbReference type="AlphaFoldDB" id="A0A4R8LM32"/>
<dbReference type="InterPro" id="IPR011009">
    <property type="entry name" value="Kinase-like_dom_sf"/>
</dbReference>
<proteinExistence type="predicted"/>
<dbReference type="Pfam" id="PF00069">
    <property type="entry name" value="Pkinase"/>
    <property type="match status" value="1"/>
</dbReference>
<comment type="caution">
    <text evidence="2">The sequence shown here is derived from an EMBL/GenBank/DDBJ whole genome shotgun (WGS) entry which is preliminary data.</text>
</comment>
<evidence type="ECO:0000313" key="3">
    <source>
        <dbReference type="Proteomes" id="UP000294581"/>
    </source>
</evidence>
<evidence type="ECO:0000259" key="1">
    <source>
        <dbReference type="PROSITE" id="PS50011"/>
    </source>
</evidence>
<accession>A0A4R8LM32</accession>
<dbReference type="OrthoDB" id="583109at2"/>
<dbReference type="PROSITE" id="PS50011">
    <property type="entry name" value="PROTEIN_KINASE_DOM"/>
    <property type="match status" value="1"/>
</dbReference>
<dbReference type="RefSeq" id="WP_134159709.1">
    <property type="nucleotide sequence ID" value="NZ_SORF01000007.1"/>
</dbReference>
<keyword evidence="2" id="KW-0808">Transferase</keyword>
<dbReference type="GO" id="GO:0004672">
    <property type="term" value="F:protein kinase activity"/>
    <property type="evidence" value="ECO:0007669"/>
    <property type="project" value="InterPro"/>
</dbReference>
<sequence length="301" mass="33025">MTDKSQVQIPSGTWIVGKWTGRRWRIRGCLGVGANGVVYAVDRDDGLPGAMKVCEGAGQVAFEWSLLERVKGARSSFPAPQQIDDSDHPHAQYFYVMERVGGKPLDKVWLGLRPADRKRVLHEIVAGLAHLHETGYAFCDVKAQNILVDSSDDMRVRFVDAGGVTPLGKAVRQFTPTSDGAFWGVCERRASAQYDLIGVALMALTLDVKPPANVFSQSQEQRRAWLNKAILQVAEPGWRSLLQKVLRGSVTDAPTLARAIQSIPLPKEPDGTDWSAKLMWGSLASATLSTACAWALYLRLI</sequence>
<dbReference type="InterPro" id="IPR000719">
    <property type="entry name" value="Prot_kinase_dom"/>
</dbReference>
<dbReference type="SMART" id="SM00220">
    <property type="entry name" value="S_TKc"/>
    <property type="match status" value="1"/>
</dbReference>
<dbReference type="SUPFAM" id="SSF56112">
    <property type="entry name" value="Protein kinase-like (PK-like)"/>
    <property type="match status" value="1"/>
</dbReference>
<reference evidence="2 3" key="1">
    <citation type="submission" date="2019-03" db="EMBL/GenBank/DDBJ databases">
        <title>Genomic Encyclopedia of Type Strains, Phase IV (KMG-IV): sequencing the most valuable type-strain genomes for metagenomic binning, comparative biology and taxonomic classification.</title>
        <authorList>
            <person name="Goeker M."/>
        </authorList>
    </citation>
    <scope>NUCLEOTIDE SEQUENCE [LARGE SCALE GENOMIC DNA]</scope>
    <source>
        <strain evidence="2 3">DSM 17974</strain>
    </source>
</reference>
<protein>
    <submittedName>
        <fullName evidence="2">Serine/threonine-protein kinase</fullName>
    </submittedName>
</protein>
<evidence type="ECO:0000313" key="2">
    <source>
        <dbReference type="EMBL" id="TDY46367.1"/>
    </source>
</evidence>
<dbReference type="EMBL" id="SORF01000007">
    <property type="protein sequence ID" value="TDY46367.1"/>
    <property type="molecule type" value="Genomic_DNA"/>
</dbReference>
<dbReference type="Proteomes" id="UP000294581">
    <property type="component" value="Unassembled WGS sequence"/>
</dbReference>
<organism evidence="2 3">
    <name type="scientific">Alicyclobacillus sacchari</name>
    <dbReference type="NCBI Taxonomy" id="392010"/>
    <lineage>
        <taxon>Bacteria</taxon>
        <taxon>Bacillati</taxon>
        <taxon>Bacillota</taxon>
        <taxon>Bacilli</taxon>
        <taxon>Bacillales</taxon>
        <taxon>Alicyclobacillaceae</taxon>
        <taxon>Alicyclobacillus</taxon>
    </lineage>
</organism>
<feature type="domain" description="Protein kinase" evidence="1">
    <location>
        <begin position="24"/>
        <end position="265"/>
    </location>
</feature>